<sequence>MSAMSYSIAIDISGAERRDFVRRDADGARIPIDADTADGRVYREWLAMGNAPTPLPAPTLAEAKREKRAALAERRWRAETAGATVLGMRMSTDERTQGKLTAAVVASVLDNSYAVNWKLADGTFVTFDHATLIAVAQGVRAHVQSCFDREAQLVVAIEAAQDMAALAAIDIDSACPV</sequence>
<dbReference type="Pfam" id="PF14301">
    <property type="entry name" value="DUF4376"/>
    <property type="match status" value="1"/>
</dbReference>
<feature type="domain" description="DUF4376" evidence="1">
    <location>
        <begin position="62"/>
        <end position="167"/>
    </location>
</feature>
<dbReference type="InterPro" id="IPR025484">
    <property type="entry name" value="DUF4376"/>
</dbReference>
<dbReference type="EMBL" id="PUIV01000005">
    <property type="protein sequence ID" value="PWB94942.1"/>
    <property type="molecule type" value="Genomic_DNA"/>
</dbReference>
<keyword evidence="3" id="KW-1185">Reference proteome</keyword>
<evidence type="ECO:0000313" key="2">
    <source>
        <dbReference type="EMBL" id="PWB94942.1"/>
    </source>
</evidence>
<evidence type="ECO:0000259" key="1">
    <source>
        <dbReference type="Pfam" id="PF14301"/>
    </source>
</evidence>
<accession>A0A2U1STL5</accession>
<evidence type="ECO:0000313" key="3">
    <source>
        <dbReference type="Proteomes" id="UP000245137"/>
    </source>
</evidence>
<name>A0A2U1STL5_METSR</name>
<comment type="caution">
    <text evidence="2">The sequence shown here is derived from an EMBL/GenBank/DDBJ whole genome shotgun (WGS) entry which is preliminary data.</text>
</comment>
<organism evidence="2 3">
    <name type="scientific">Methylosinus sporium</name>
    <dbReference type="NCBI Taxonomy" id="428"/>
    <lineage>
        <taxon>Bacteria</taxon>
        <taxon>Pseudomonadati</taxon>
        <taxon>Pseudomonadota</taxon>
        <taxon>Alphaproteobacteria</taxon>
        <taxon>Hyphomicrobiales</taxon>
        <taxon>Methylocystaceae</taxon>
        <taxon>Methylosinus</taxon>
    </lineage>
</organism>
<reference evidence="2 3" key="1">
    <citation type="journal article" date="2018" name="Appl. Microbiol. Biotechnol.">
        <title>Co-cultivation of the strictly anaerobic methanogen Methanosarcina barkeri with aerobic methanotrophs in an oxygen-limited membrane bioreactor.</title>
        <authorList>
            <person name="In 't Zandt M.H."/>
            <person name="van den Bosch T.J.M."/>
            <person name="Rijkers R."/>
            <person name="van Kessel M.A.H.J."/>
            <person name="Jetten M.S.M."/>
            <person name="Welte C.U."/>
        </authorList>
    </citation>
    <scope>NUCLEOTIDE SEQUENCE [LARGE SCALE GENOMIC DNA]</scope>
    <source>
        <strain evidence="2 3">DSM 17706</strain>
    </source>
</reference>
<dbReference type="AlphaFoldDB" id="A0A2U1STL5"/>
<dbReference type="Proteomes" id="UP000245137">
    <property type="component" value="Unassembled WGS sequence"/>
</dbReference>
<protein>
    <recommendedName>
        <fullName evidence="1">DUF4376 domain-containing protein</fullName>
    </recommendedName>
</protein>
<proteinExistence type="predicted"/>
<gene>
    <name evidence="2" type="ORF">C5689_05740</name>
</gene>